<keyword evidence="7 10" id="KW-0472">Membrane</keyword>
<dbReference type="PANTHER" id="PTHR21137:SF35">
    <property type="entry name" value="ODORANT RECEPTOR 19A-RELATED"/>
    <property type="match status" value="1"/>
</dbReference>
<evidence type="ECO:0000256" key="9">
    <source>
        <dbReference type="ARBA" id="ARBA00023224"/>
    </source>
</evidence>
<protein>
    <submittedName>
        <fullName evidence="11">Odorant receptor 42</fullName>
    </submittedName>
</protein>
<reference evidence="11" key="1">
    <citation type="journal article" date="2020" name="Front. Physiol.">
        <title>Identification and Expression Profile of Olfactory Receptor Genes Based on Apriona germari (Hope) Antennal Transcriptome.</title>
        <authorList>
            <person name="Qian J.L."/>
            <person name="Mang D.Z."/>
            <person name="Lv G.C."/>
            <person name="Ye J."/>
            <person name="Li Z.Q."/>
            <person name="Chu B."/>
            <person name="Sun L."/>
            <person name="Liu Y.J."/>
            <person name="Zhang L.W."/>
        </authorList>
    </citation>
    <scope>NUCLEOTIDE SEQUENCE</scope>
    <source>
        <tissue evidence="11">Antenna</tissue>
    </source>
</reference>
<evidence type="ECO:0000256" key="10">
    <source>
        <dbReference type="SAM" id="Phobius"/>
    </source>
</evidence>
<name>A0A7G7WNE0_APRGE</name>
<keyword evidence="6 10" id="KW-1133">Transmembrane helix</keyword>
<keyword evidence="9" id="KW-0807">Transducer</keyword>
<evidence type="ECO:0000256" key="1">
    <source>
        <dbReference type="ARBA" id="ARBA00004651"/>
    </source>
</evidence>
<evidence type="ECO:0000256" key="5">
    <source>
        <dbReference type="ARBA" id="ARBA00022725"/>
    </source>
</evidence>
<keyword evidence="4 10" id="KW-0812">Transmembrane</keyword>
<dbReference type="Pfam" id="PF02949">
    <property type="entry name" value="7tm_6"/>
    <property type="match status" value="1"/>
</dbReference>
<feature type="transmembrane region" description="Helical" evidence="10">
    <location>
        <begin position="78"/>
        <end position="97"/>
    </location>
</feature>
<dbReference type="PANTHER" id="PTHR21137">
    <property type="entry name" value="ODORANT RECEPTOR"/>
    <property type="match status" value="1"/>
</dbReference>
<reference evidence="11" key="2">
    <citation type="submission" date="2020-06" db="EMBL/GenBank/DDBJ databases">
        <authorList>
            <person name="Qian J."/>
        </authorList>
    </citation>
    <scope>NUCLEOTIDE SEQUENCE</scope>
    <source>
        <tissue evidence="11">Antenna</tissue>
    </source>
</reference>
<accession>A0A7G7WNE0</accession>
<dbReference type="GO" id="GO:0004984">
    <property type="term" value="F:olfactory receptor activity"/>
    <property type="evidence" value="ECO:0007669"/>
    <property type="project" value="InterPro"/>
</dbReference>
<dbReference type="AlphaFoldDB" id="A0A7G7WNE0"/>
<keyword evidence="5" id="KW-0552">Olfaction</keyword>
<evidence type="ECO:0000313" key="11">
    <source>
        <dbReference type="EMBL" id="QNH68066.1"/>
    </source>
</evidence>
<dbReference type="EMBL" id="MT598257">
    <property type="protein sequence ID" value="QNH68066.1"/>
    <property type="molecule type" value="mRNA"/>
</dbReference>
<comment type="subcellular location">
    <subcellularLocation>
        <location evidence="1">Cell membrane</location>
        <topology evidence="1">Multi-pass membrane protein</topology>
    </subcellularLocation>
</comment>
<dbReference type="InterPro" id="IPR004117">
    <property type="entry name" value="7tm6_olfct_rcpt"/>
</dbReference>
<dbReference type="GO" id="GO:0005549">
    <property type="term" value="F:odorant binding"/>
    <property type="evidence" value="ECO:0007669"/>
    <property type="project" value="InterPro"/>
</dbReference>
<evidence type="ECO:0000256" key="3">
    <source>
        <dbReference type="ARBA" id="ARBA00022606"/>
    </source>
</evidence>
<sequence>MNLKIKELNSMEVDGDLGEYIKGLHTIIKYQQFLMRQAEDLNELLRAPVALLMIISVTMLCVVMYILTIHQGTTLDNARVMVVGCATVAEFFLVYGLPAQLLMDEAAATADMVYDETKWYHINMRPLRTYFLTMIARSQKGVYIKAANYHIVNNRTVVLILKTAYTFYTFLQRVAVVNNN</sequence>
<organism evidence="11">
    <name type="scientific">Apriona germarii</name>
    <name type="common">Mulberry longhorn beetle</name>
    <name type="synonym">Lamia germarii</name>
    <dbReference type="NCBI Taxonomy" id="157307"/>
    <lineage>
        <taxon>Eukaryota</taxon>
        <taxon>Metazoa</taxon>
        <taxon>Ecdysozoa</taxon>
        <taxon>Arthropoda</taxon>
        <taxon>Hexapoda</taxon>
        <taxon>Insecta</taxon>
        <taxon>Pterygota</taxon>
        <taxon>Neoptera</taxon>
        <taxon>Endopterygota</taxon>
        <taxon>Coleoptera</taxon>
        <taxon>Polyphaga</taxon>
        <taxon>Cucujiformia</taxon>
        <taxon>Chrysomeloidea</taxon>
        <taxon>Cerambycidae</taxon>
        <taxon>Lamiinae</taxon>
        <taxon>Batocerini</taxon>
        <taxon>Apriona</taxon>
    </lineage>
</organism>
<evidence type="ECO:0000256" key="2">
    <source>
        <dbReference type="ARBA" id="ARBA00022475"/>
    </source>
</evidence>
<proteinExistence type="evidence at transcript level"/>
<keyword evidence="2" id="KW-1003">Cell membrane</keyword>
<dbReference type="GO" id="GO:0007165">
    <property type="term" value="P:signal transduction"/>
    <property type="evidence" value="ECO:0007669"/>
    <property type="project" value="UniProtKB-KW"/>
</dbReference>
<evidence type="ECO:0000256" key="7">
    <source>
        <dbReference type="ARBA" id="ARBA00023136"/>
    </source>
</evidence>
<feature type="transmembrane region" description="Helical" evidence="10">
    <location>
        <begin position="44"/>
        <end position="66"/>
    </location>
</feature>
<keyword evidence="3" id="KW-0716">Sensory transduction</keyword>
<evidence type="ECO:0000256" key="6">
    <source>
        <dbReference type="ARBA" id="ARBA00022989"/>
    </source>
</evidence>
<dbReference type="GO" id="GO:0005886">
    <property type="term" value="C:plasma membrane"/>
    <property type="evidence" value="ECO:0007669"/>
    <property type="project" value="UniProtKB-SubCell"/>
</dbReference>
<evidence type="ECO:0000256" key="4">
    <source>
        <dbReference type="ARBA" id="ARBA00022692"/>
    </source>
</evidence>
<evidence type="ECO:0000256" key="8">
    <source>
        <dbReference type="ARBA" id="ARBA00023170"/>
    </source>
</evidence>
<keyword evidence="8 11" id="KW-0675">Receptor</keyword>